<dbReference type="Gene3D" id="3.10.310.70">
    <property type="match status" value="1"/>
</dbReference>
<evidence type="ECO:0000313" key="3">
    <source>
        <dbReference type="Proteomes" id="UP001565368"/>
    </source>
</evidence>
<dbReference type="GeneID" id="95981122"/>
<evidence type="ECO:0000313" key="2">
    <source>
        <dbReference type="EMBL" id="KAL1412335.1"/>
    </source>
</evidence>
<reference evidence="2 3" key="1">
    <citation type="submission" date="2023-08" db="EMBL/GenBank/DDBJ databases">
        <title>Annotated Genome Sequence of Vanrija albida AlHP1.</title>
        <authorList>
            <person name="Herzog R."/>
        </authorList>
    </citation>
    <scope>NUCLEOTIDE SEQUENCE [LARGE SCALE GENOMIC DNA]</scope>
    <source>
        <strain evidence="2 3">AlHP1</strain>
    </source>
</reference>
<keyword evidence="3" id="KW-1185">Reference proteome</keyword>
<accession>A0ABR3QC87</accession>
<proteinExistence type="predicted"/>
<sequence length="507" mass="53338">MTITQAHTPAQTLLTNANVVGLPRGPYTVLVARGHILKITQGLVLPGPGDDVLDARGTWVAPSLIDWHTHFSKTAINARRLALGSHTTAAGVLAAVASALRGHDGACFVGTTVRADLPDASLLTRAALDALATKPLVLFFFGNHSLVANSAALALVGKDGDTADGRLVEADAFALSARLSELSDPVQVDAWISQLAGEVAALGVTEIVDLEMAANVAPWQRRCAKGFDTLRVHIGFYPPHLDDAIARGYRTGDTVPYTRGLVTIGPFKIITDGALSSMTAYCKVPYSNTCGRGALNYAPGEIDALCRRASAAGLRLAVHAIGDAALDVVLSALEGHVAVGVPPVAGSTIEHAMLVDAPEVPRLVALGLTASVQPRHLVEDIELAHARWAGREHQAFPYATLAAAGIPLRFGSDTPVSPIQPWEAMACAMGRSAGGAGEVFEPQERLSAAQAFAASTWNGRVRLAEGERADLVLLDTDPLALDAEGMRRVRVRATMLGGRWTYRGKEL</sequence>
<dbReference type="Pfam" id="PF07969">
    <property type="entry name" value="Amidohydro_3"/>
    <property type="match status" value="1"/>
</dbReference>
<gene>
    <name evidence="2" type="ORF">Q8F55_000079</name>
</gene>
<dbReference type="InterPro" id="IPR032466">
    <property type="entry name" value="Metal_Hydrolase"/>
</dbReference>
<dbReference type="Proteomes" id="UP001565368">
    <property type="component" value="Unassembled WGS sequence"/>
</dbReference>
<dbReference type="EMBL" id="JBBXJM010000001">
    <property type="protein sequence ID" value="KAL1412335.1"/>
    <property type="molecule type" value="Genomic_DNA"/>
</dbReference>
<evidence type="ECO:0000259" key="1">
    <source>
        <dbReference type="Pfam" id="PF07969"/>
    </source>
</evidence>
<dbReference type="InterPro" id="IPR013108">
    <property type="entry name" value="Amidohydro_3"/>
</dbReference>
<dbReference type="Gene3D" id="3.20.20.140">
    <property type="entry name" value="Metal-dependent hydrolases"/>
    <property type="match status" value="1"/>
</dbReference>
<protein>
    <recommendedName>
        <fullName evidence="1">Amidohydrolase 3 domain-containing protein</fullName>
    </recommendedName>
</protein>
<dbReference type="InterPro" id="IPR011059">
    <property type="entry name" value="Metal-dep_hydrolase_composite"/>
</dbReference>
<name>A0ABR3QC87_9TREE</name>
<organism evidence="2 3">
    <name type="scientific">Vanrija albida</name>
    <dbReference type="NCBI Taxonomy" id="181172"/>
    <lineage>
        <taxon>Eukaryota</taxon>
        <taxon>Fungi</taxon>
        <taxon>Dikarya</taxon>
        <taxon>Basidiomycota</taxon>
        <taxon>Agaricomycotina</taxon>
        <taxon>Tremellomycetes</taxon>
        <taxon>Trichosporonales</taxon>
        <taxon>Trichosporonaceae</taxon>
        <taxon>Vanrija</taxon>
    </lineage>
</organism>
<dbReference type="PANTHER" id="PTHR22642:SF2">
    <property type="entry name" value="PROTEIN LONG AFTER FAR-RED 3"/>
    <property type="match status" value="1"/>
</dbReference>
<dbReference type="Gene3D" id="2.30.40.10">
    <property type="entry name" value="Urease, subunit C, domain 1"/>
    <property type="match status" value="1"/>
</dbReference>
<comment type="caution">
    <text evidence="2">The sequence shown here is derived from an EMBL/GenBank/DDBJ whole genome shotgun (WGS) entry which is preliminary data.</text>
</comment>
<dbReference type="PANTHER" id="PTHR22642">
    <property type="entry name" value="IMIDAZOLONEPROPIONASE"/>
    <property type="match status" value="1"/>
</dbReference>
<dbReference type="SUPFAM" id="SSF51556">
    <property type="entry name" value="Metallo-dependent hydrolases"/>
    <property type="match status" value="1"/>
</dbReference>
<dbReference type="RefSeq" id="XP_069212279.1">
    <property type="nucleotide sequence ID" value="XM_069348735.1"/>
</dbReference>
<feature type="domain" description="Amidohydrolase 3" evidence="1">
    <location>
        <begin position="51"/>
        <end position="502"/>
    </location>
</feature>
<dbReference type="SUPFAM" id="SSF51338">
    <property type="entry name" value="Composite domain of metallo-dependent hydrolases"/>
    <property type="match status" value="1"/>
</dbReference>